<dbReference type="EMBL" id="BARS01032988">
    <property type="protein sequence ID" value="GAG20777.1"/>
    <property type="molecule type" value="Genomic_DNA"/>
</dbReference>
<feature type="non-terminal residue" evidence="1">
    <location>
        <position position="114"/>
    </location>
</feature>
<dbReference type="AlphaFoldDB" id="X0WC35"/>
<name>X0WC35_9ZZZZ</name>
<proteinExistence type="predicted"/>
<gene>
    <name evidence="1" type="ORF">S01H1_51136</name>
</gene>
<sequence>MIKATLISTTELAGVGKHRWECPECRRNGNAECRFNLSFQKDDTIHKCRFCKTPLMLEINFWLEGCFKKEGSDEIICGDNFTAKRVAGLSVDEIYKSYIEFFNNTLRAGETKRI</sequence>
<organism evidence="1">
    <name type="scientific">marine sediment metagenome</name>
    <dbReference type="NCBI Taxonomy" id="412755"/>
    <lineage>
        <taxon>unclassified sequences</taxon>
        <taxon>metagenomes</taxon>
        <taxon>ecological metagenomes</taxon>
    </lineage>
</organism>
<reference evidence="1" key="1">
    <citation type="journal article" date="2014" name="Front. Microbiol.">
        <title>High frequency of phylogenetically diverse reductive dehalogenase-homologous genes in deep subseafloor sedimentary metagenomes.</title>
        <authorList>
            <person name="Kawai M."/>
            <person name="Futagami T."/>
            <person name="Toyoda A."/>
            <person name="Takaki Y."/>
            <person name="Nishi S."/>
            <person name="Hori S."/>
            <person name="Arai W."/>
            <person name="Tsubouchi T."/>
            <person name="Morono Y."/>
            <person name="Uchiyama I."/>
            <person name="Ito T."/>
            <person name="Fujiyama A."/>
            <person name="Inagaki F."/>
            <person name="Takami H."/>
        </authorList>
    </citation>
    <scope>NUCLEOTIDE SEQUENCE</scope>
    <source>
        <strain evidence="1">Expedition CK06-06</strain>
    </source>
</reference>
<accession>X0WC35</accession>
<evidence type="ECO:0000313" key="1">
    <source>
        <dbReference type="EMBL" id="GAG20777.1"/>
    </source>
</evidence>
<comment type="caution">
    <text evidence="1">The sequence shown here is derived from an EMBL/GenBank/DDBJ whole genome shotgun (WGS) entry which is preliminary data.</text>
</comment>
<protein>
    <submittedName>
        <fullName evidence="1">Uncharacterized protein</fullName>
    </submittedName>
</protein>